<dbReference type="InterPro" id="IPR050177">
    <property type="entry name" value="Lipid_A_modif_metabolic_enz"/>
</dbReference>
<dbReference type="InterPro" id="IPR001509">
    <property type="entry name" value="Epimerase_deHydtase"/>
</dbReference>
<dbReference type="GeneID" id="27780964"/>
<dbReference type="Gene3D" id="3.40.50.720">
    <property type="entry name" value="NAD(P)-binding Rossmann-like Domain"/>
    <property type="match status" value="1"/>
</dbReference>
<feature type="domain" description="NAD-dependent epimerase/dehydratase" evidence="2">
    <location>
        <begin position="3"/>
        <end position="266"/>
    </location>
</feature>
<protein>
    <submittedName>
        <fullName evidence="3">NAD-dependent dehydratase</fullName>
    </submittedName>
</protein>
<dbReference type="InterPro" id="IPR036291">
    <property type="entry name" value="NAD(P)-bd_dom_sf"/>
</dbReference>
<feature type="region of interest" description="Disordered" evidence="1">
    <location>
        <begin position="345"/>
        <end position="372"/>
    </location>
</feature>
<evidence type="ECO:0000313" key="3">
    <source>
        <dbReference type="EMBL" id="ALU97891.1"/>
    </source>
</evidence>
<evidence type="ECO:0000313" key="4">
    <source>
        <dbReference type="Proteomes" id="UP000064183"/>
    </source>
</evidence>
<organism evidence="3 4">
    <name type="scientific">Streptomyces globisporus C-1027</name>
    <dbReference type="NCBI Taxonomy" id="1172567"/>
    <lineage>
        <taxon>Bacteria</taxon>
        <taxon>Bacillati</taxon>
        <taxon>Actinomycetota</taxon>
        <taxon>Actinomycetes</taxon>
        <taxon>Kitasatosporales</taxon>
        <taxon>Streptomycetaceae</taxon>
        <taxon>Streptomyces</taxon>
    </lineage>
</organism>
<dbReference type="STRING" id="1172567.WQO_01510"/>
<dbReference type="RefSeq" id="WP_010064419.1">
    <property type="nucleotide sequence ID" value="NZ_CP013738.1"/>
</dbReference>
<dbReference type="AlphaFoldDB" id="A0A0U3M840"/>
<gene>
    <name evidence="3" type="ORF">WQO_01510</name>
</gene>
<evidence type="ECO:0000259" key="2">
    <source>
        <dbReference type="Pfam" id="PF01370"/>
    </source>
</evidence>
<sequence>MRVLITGGAGFIGSHVVAALAAAGHESVVLDALLPSAHPGGTPPQLPGVRTVVGDVRDREAVAEALAGVDAVCHQAAMVGLGKDFADAPLYVGCNDLGTAVLLAEMAAAGVRDLVLAGSMVVYGEGRYDCSRHGTVRPGPRAEADLRAGDYEPRCPHCGTALTPGLVAEDAPVDPRNVYASTKLAQEHLAASWARATGGRAVSLRYHNVYGPGMPRDTPYAGVASFFRSALARGEAPRVYEDGGQRRDFVHVHDVAAANAVTLEAVWERRPASFAAYNTGSGEPHTIGEMAAALAGAHGGPDPVVTGEYRLGDVRHVTADSRALREELGWRPRVSFAEGMKDFASAPLRDARGGGPESRGRREESAVTLSGA</sequence>
<dbReference type="SUPFAM" id="SSF51735">
    <property type="entry name" value="NAD(P)-binding Rossmann-fold domains"/>
    <property type="match status" value="1"/>
</dbReference>
<proteinExistence type="predicted"/>
<dbReference type="PANTHER" id="PTHR43245">
    <property type="entry name" value="BIFUNCTIONAL POLYMYXIN RESISTANCE PROTEIN ARNA"/>
    <property type="match status" value="1"/>
</dbReference>
<accession>A0A0U3M840</accession>
<evidence type="ECO:0000256" key="1">
    <source>
        <dbReference type="SAM" id="MobiDB-lite"/>
    </source>
</evidence>
<reference evidence="3 4" key="1">
    <citation type="journal article" date="2012" name="J. Bacteriol.">
        <title>Draft genome sequence of Streptomyces globisporus C-1027, which produces an antitumor antibiotic consisting of a nine-membered enediyne with a chromoprotein.</title>
        <authorList>
            <person name="Wang L."/>
            <person name="Wang S."/>
            <person name="He Q."/>
            <person name="Yu T."/>
            <person name="Li Q."/>
            <person name="Hong B."/>
        </authorList>
    </citation>
    <scope>NUCLEOTIDE SEQUENCE [LARGE SCALE GENOMIC DNA]</scope>
    <source>
        <strain evidence="3 4">C-1027</strain>
    </source>
</reference>
<name>A0A0U3M840_STRGL</name>
<dbReference type="Proteomes" id="UP000064183">
    <property type="component" value="Chromosome"/>
</dbReference>
<dbReference type="EMBL" id="CP013738">
    <property type="protein sequence ID" value="ALU97891.1"/>
    <property type="molecule type" value="Genomic_DNA"/>
</dbReference>
<dbReference type="Pfam" id="PF01370">
    <property type="entry name" value="Epimerase"/>
    <property type="match status" value="1"/>
</dbReference>
<dbReference type="PANTHER" id="PTHR43245:SF13">
    <property type="entry name" value="UDP-D-APIOSE_UDP-D-XYLOSE SYNTHASE 2"/>
    <property type="match status" value="1"/>
</dbReference>
<dbReference type="KEGG" id="sgb:WQO_01510"/>